<accession>A0A0K2SY64</accession>
<sequence length="155" mass="17437">MMDGGDAVTSGGGKSRGGGGGAHDSDLLDDSILRETENPFLDVLLSGFQRKPEKKNYHFKFDELARTECMIAKQNLINVCKSSRYCQNSDSMRLSVEEMCTEYDELIEMSYHAAEQLLMIVSVFCFCFVLYMILLAIEKITVHFFGTKNEGQGDY</sequence>
<protein>
    <submittedName>
        <fullName evidence="3">Uncharacterized protein</fullName>
    </submittedName>
</protein>
<feature type="compositionally biased region" description="Gly residues" evidence="1">
    <location>
        <begin position="10"/>
        <end position="22"/>
    </location>
</feature>
<proteinExistence type="predicted"/>
<feature type="region of interest" description="Disordered" evidence="1">
    <location>
        <begin position="1"/>
        <end position="27"/>
    </location>
</feature>
<name>A0A0K2SY64_LEPSM</name>
<evidence type="ECO:0000256" key="1">
    <source>
        <dbReference type="SAM" id="MobiDB-lite"/>
    </source>
</evidence>
<keyword evidence="2" id="KW-1133">Transmembrane helix</keyword>
<feature type="transmembrane region" description="Helical" evidence="2">
    <location>
        <begin position="117"/>
        <end position="137"/>
    </location>
</feature>
<dbReference type="EMBL" id="HACA01001343">
    <property type="protein sequence ID" value="CDW18704.1"/>
    <property type="molecule type" value="Transcribed_RNA"/>
</dbReference>
<reference evidence="3" key="1">
    <citation type="submission" date="2014-05" db="EMBL/GenBank/DDBJ databases">
        <authorList>
            <person name="Chronopoulou M."/>
        </authorList>
    </citation>
    <scope>NUCLEOTIDE SEQUENCE</scope>
    <source>
        <tissue evidence="3">Whole organism</tissue>
    </source>
</reference>
<dbReference type="AlphaFoldDB" id="A0A0K2SY64"/>
<keyword evidence="2" id="KW-0472">Membrane</keyword>
<keyword evidence="2" id="KW-0812">Transmembrane</keyword>
<organism evidence="3">
    <name type="scientific">Lepeophtheirus salmonis</name>
    <name type="common">Salmon louse</name>
    <name type="synonym">Caligus salmonis</name>
    <dbReference type="NCBI Taxonomy" id="72036"/>
    <lineage>
        <taxon>Eukaryota</taxon>
        <taxon>Metazoa</taxon>
        <taxon>Ecdysozoa</taxon>
        <taxon>Arthropoda</taxon>
        <taxon>Crustacea</taxon>
        <taxon>Multicrustacea</taxon>
        <taxon>Hexanauplia</taxon>
        <taxon>Copepoda</taxon>
        <taxon>Siphonostomatoida</taxon>
        <taxon>Caligidae</taxon>
        <taxon>Lepeophtheirus</taxon>
    </lineage>
</organism>
<dbReference type="EMBL" id="HACA01001344">
    <property type="protein sequence ID" value="CDW18705.1"/>
    <property type="molecule type" value="Transcribed_RNA"/>
</dbReference>
<dbReference type="OrthoDB" id="10586547at2759"/>
<evidence type="ECO:0000256" key="2">
    <source>
        <dbReference type="SAM" id="Phobius"/>
    </source>
</evidence>
<evidence type="ECO:0000313" key="3">
    <source>
        <dbReference type="EMBL" id="CDW18704.1"/>
    </source>
</evidence>